<dbReference type="OrthoDB" id="9805202at2"/>
<keyword evidence="6 7" id="KW-0408">Iron</keyword>
<accession>A0A074TA94</accession>
<evidence type="ECO:0000256" key="6">
    <source>
        <dbReference type="ARBA" id="ARBA00023004"/>
    </source>
</evidence>
<dbReference type="PANTHER" id="PTHR30600:SF10">
    <property type="entry name" value="BLL6722 PROTEIN"/>
    <property type="match status" value="1"/>
</dbReference>
<evidence type="ECO:0000313" key="12">
    <source>
        <dbReference type="Proteomes" id="UP000027725"/>
    </source>
</evidence>
<feature type="region of interest" description="Disordered" evidence="8">
    <location>
        <begin position="124"/>
        <end position="180"/>
    </location>
</feature>
<dbReference type="GO" id="GO:0004130">
    <property type="term" value="F:cytochrome-c peroxidase activity"/>
    <property type="evidence" value="ECO:0007669"/>
    <property type="project" value="TreeGrafter"/>
</dbReference>
<evidence type="ECO:0000256" key="8">
    <source>
        <dbReference type="SAM" id="MobiDB-lite"/>
    </source>
</evidence>
<keyword evidence="11" id="KW-0575">Peroxidase</keyword>
<dbReference type="AlphaFoldDB" id="A0A074TA94"/>
<organism evidence="11 12">
    <name type="scientific">Thioclava dalianensis</name>
    <dbReference type="NCBI Taxonomy" id="1185766"/>
    <lineage>
        <taxon>Bacteria</taxon>
        <taxon>Pseudomonadati</taxon>
        <taxon>Pseudomonadota</taxon>
        <taxon>Alphaproteobacteria</taxon>
        <taxon>Rhodobacterales</taxon>
        <taxon>Paracoccaceae</taxon>
        <taxon>Thioclava</taxon>
    </lineage>
</organism>
<feature type="chain" id="PRO_5001699597" evidence="9">
    <location>
        <begin position="36"/>
        <end position="456"/>
    </location>
</feature>
<sequence>MRLKISPSVFAQRRILTSALVGLSLTSVLFPPTGAASGPAPAPPATPLSAVAQIGREMFTDTTLSGNGQMSCATCHDPANHYGPDGRAPVAMGGPDLSRSGLRAVPMLTYDALTPAFTVGPLDPSLEANEASPQAVAAHTGPSAQTTAAPSQAPTGPAPQKIAGQTTLSAPVPRGGQFWDGRADTLADQARGPLLTRFEMANTVPHLAQTLRTRYGARLAALFGPSILDDDQMLISEATFALARYQVEDPSFHPFSSKYDAYLAGKATLSPAEARGLALFNDPKKGNCAACHLDTPATDGSAPLFTDFEFEALGVPRNPALPQTRDPNWFDLGLCGPLRTDVTAHDPAYCGMFKTPSLRNVAARKSFFHNGVYHSLKEVVDFYAKRDSTPEAIYPMKNGKLQVFNDLPARYRGNIDYADAPFDRSPAEGPALSPREEDDIVAFLKTLTDGYTPGPP</sequence>
<feature type="signal peptide" evidence="9">
    <location>
        <begin position="1"/>
        <end position="35"/>
    </location>
</feature>
<dbReference type="InterPro" id="IPR004852">
    <property type="entry name" value="Di-haem_cyt_c_peroxidsae"/>
</dbReference>
<feature type="domain" description="Cytochrome c" evidence="10">
    <location>
        <begin position="271"/>
        <end position="448"/>
    </location>
</feature>
<evidence type="ECO:0000256" key="1">
    <source>
        <dbReference type="ARBA" id="ARBA00004196"/>
    </source>
</evidence>
<dbReference type="GO" id="GO:0046872">
    <property type="term" value="F:metal ion binding"/>
    <property type="evidence" value="ECO:0007669"/>
    <property type="project" value="UniProtKB-KW"/>
</dbReference>
<dbReference type="Gene3D" id="1.10.760.10">
    <property type="entry name" value="Cytochrome c-like domain"/>
    <property type="match status" value="2"/>
</dbReference>
<dbReference type="InterPro" id="IPR051395">
    <property type="entry name" value="Cytochrome_c_Peroxidase/MauG"/>
</dbReference>
<evidence type="ECO:0000256" key="4">
    <source>
        <dbReference type="ARBA" id="ARBA00022729"/>
    </source>
</evidence>
<dbReference type="GO" id="GO:0030313">
    <property type="term" value="C:cell envelope"/>
    <property type="evidence" value="ECO:0007669"/>
    <property type="project" value="UniProtKB-SubCell"/>
</dbReference>
<evidence type="ECO:0000256" key="7">
    <source>
        <dbReference type="PROSITE-ProRule" id="PRU00433"/>
    </source>
</evidence>
<evidence type="ECO:0000259" key="10">
    <source>
        <dbReference type="PROSITE" id="PS51007"/>
    </source>
</evidence>
<dbReference type="GO" id="GO:0009055">
    <property type="term" value="F:electron transfer activity"/>
    <property type="evidence" value="ECO:0007669"/>
    <property type="project" value="InterPro"/>
</dbReference>
<evidence type="ECO:0000256" key="3">
    <source>
        <dbReference type="ARBA" id="ARBA00022723"/>
    </source>
</evidence>
<name>A0A074TA94_9RHOB</name>
<dbReference type="Proteomes" id="UP000027725">
    <property type="component" value="Unassembled WGS sequence"/>
</dbReference>
<dbReference type="RefSeq" id="WP_038068143.1">
    <property type="nucleotide sequence ID" value="NZ_FOVB01000007.1"/>
</dbReference>
<dbReference type="PROSITE" id="PS51007">
    <property type="entry name" value="CYTC"/>
    <property type="match status" value="2"/>
</dbReference>
<protein>
    <submittedName>
        <fullName evidence="11">Cytochrome C peroxidase</fullName>
    </submittedName>
</protein>
<dbReference type="Pfam" id="PF03150">
    <property type="entry name" value="CCP_MauG"/>
    <property type="match status" value="1"/>
</dbReference>
<comment type="subcellular location">
    <subcellularLocation>
        <location evidence="1">Cell envelope</location>
    </subcellularLocation>
</comment>
<dbReference type="InterPro" id="IPR009056">
    <property type="entry name" value="Cyt_c-like_dom"/>
</dbReference>
<keyword evidence="4 9" id="KW-0732">Signal</keyword>
<dbReference type="eggNOG" id="COG1858">
    <property type="taxonomic scope" value="Bacteria"/>
</dbReference>
<gene>
    <name evidence="11" type="ORF">DL1_09080</name>
</gene>
<dbReference type="EMBL" id="JHEH01000025">
    <property type="protein sequence ID" value="KEP68716.1"/>
    <property type="molecule type" value="Genomic_DNA"/>
</dbReference>
<dbReference type="STRING" id="1185766.SAMN05216224_107147"/>
<reference evidence="11 12" key="1">
    <citation type="submission" date="2014-03" db="EMBL/GenBank/DDBJ databases">
        <title>The draft genome sequence of Thioclava dalianensis DLFJ1-1.</title>
        <authorList>
            <person name="Lai Q."/>
            <person name="Shao Z."/>
        </authorList>
    </citation>
    <scope>NUCLEOTIDE SEQUENCE [LARGE SCALE GENOMIC DNA]</scope>
    <source>
        <strain evidence="11 12">DLFJ1-1</strain>
    </source>
</reference>
<feature type="domain" description="Cytochrome c" evidence="10">
    <location>
        <begin position="50"/>
        <end position="243"/>
    </location>
</feature>
<dbReference type="SUPFAM" id="SSF46626">
    <property type="entry name" value="Cytochrome c"/>
    <property type="match status" value="2"/>
</dbReference>
<evidence type="ECO:0000256" key="9">
    <source>
        <dbReference type="SAM" id="SignalP"/>
    </source>
</evidence>
<keyword evidence="12" id="KW-1185">Reference proteome</keyword>
<keyword evidence="3 7" id="KW-0479">Metal-binding</keyword>
<feature type="compositionally biased region" description="Low complexity" evidence="8">
    <location>
        <begin position="142"/>
        <end position="160"/>
    </location>
</feature>
<dbReference type="GO" id="GO:0020037">
    <property type="term" value="F:heme binding"/>
    <property type="evidence" value="ECO:0007669"/>
    <property type="project" value="InterPro"/>
</dbReference>
<evidence type="ECO:0000256" key="5">
    <source>
        <dbReference type="ARBA" id="ARBA00023002"/>
    </source>
</evidence>
<evidence type="ECO:0000256" key="2">
    <source>
        <dbReference type="ARBA" id="ARBA00022617"/>
    </source>
</evidence>
<comment type="caution">
    <text evidence="11">The sequence shown here is derived from an EMBL/GenBank/DDBJ whole genome shotgun (WGS) entry which is preliminary data.</text>
</comment>
<proteinExistence type="predicted"/>
<keyword evidence="5" id="KW-0560">Oxidoreductase</keyword>
<dbReference type="InterPro" id="IPR036909">
    <property type="entry name" value="Cyt_c-like_dom_sf"/>
</dbReference>
<evidence type="ECO:0000313" key="11">
    <source>
        <dbReference type="EMBL" id="KEP68716.1"/>
    </source>
</evidence>
<keyword evidence="2 7" id="KW-0349">Heme</keyword>
<dbReference type="PANTHER" id="PTHR30600">
    <property type="entry name" value="CYTOCHROME C PEROXIDASE-RELATED"/>
    <property type="match status" value="1"/>
</dbReference>